<feature type="compositionally biased region" description="Polar residues" evidence="1">
    <location>
        <begin position="110"/>
        <end position="119"/>
    </location>
</feature>
<gene>
    <name evidence="3" type="ORF">OKA05_23210</name>
</gene>
<keyword evidence="4" id="KW-1185">Reference proteome</keyword>
<keyword evidence="2" id="KW-0472">Membrane</keyword>
<dbReference type="RefSeq" id="WP_264489592.1">
    <property type="nucleotide sequence ID" value="NZ_JAPDDT010000014.1"/>
</dbReference>
<protein>
    <recommendedName>
        <fullName evidence="5">TonB C-terminal domain-containing protein</fullName>
    </recommendedName>
</protein>
<feature type="compositionally biased region" description="Basic and acidic residues" evidence="1">
    <location>
        <begin position="184"/>
        <end position="205"/>
    </location>
</feature>
<evidence type="ECO:0000256" key="2">
    <source>
        <dbReference type="SAM" id="Phobius"/>
    </source>
</evidence>
<proteinExistence type="predicted"/>
<name>A0ABT3GPM8_9BACT</name>
<sequence length="383" mass="41517">MSAATTPFESQTRLWLVAFAVSALVNLIALSAIAFWVLAKIALQSLPRDPVTSTGESVAVIMPEMIESVAGEPAPAAPVVPPPAPPPDFARTSPDQVEATPDRPDFIGERSTQATSDTTPAPMAPDQISQKGRDPLYEDEVETTRSNYQDGDLAHDRKARIGEPAPAESKPAPMTPHQDNVAEAAKRDGELEAEKPPAEATREQLAEGPSPVERRVKEAKPEDETKPAQPERRADGQKPEEKPAAEQPKQAAANANAPGFRGNQVKTKLVGSITRSGRSALNVEDSVLGRYHAAVSRAVEKEWQLNCVRNRDYITPGMLTMSFMLDAKGKVREIRVVEDLQVGAIPKGFTLNAINDAEIPVMPADLKKQLNGEPLELIYRFSF</sequence>
<organism evidence="3 4">
    <name type="scientific">Luteolibacter arcticus</name>
    <dbReference type="NCBI Taxonomy" id="1581411"/>
    <lineage>
        <taxon>Bacteria</taxon>
        <taxon>Pseudomonadati</taxon>
        <taxon>Verrucomicrobiota</taxon>
        <taxon>Verrucomicrobiia</taxon>
        <taxon>Verrucomicrobiales</taxon>
        <taxon>Verrucomicrobiaceae</taxon>
        <taxon>Luteolibacter</taxon>
    </lineage>
</organism>
<dbReference type="EMBL" id="JAPDDT010000014">
    <property type="protein sequence ID" value="MCW1925486.1"/>
    <property type="molecule type" value="Genomic_DNA"/>
</dbReference>
<feature type="compositionally biased region" description="Basic and acidic residues" evidence="1">
    <location>
        <begin position="212"/>
        <end position="244"/>
    </location>
</feature>
<evidence type="ECO:0000313" key="4">
    <source>
        <dbReference type="Proteomes" id="UP001320876"/>
    </source>
</evidence>
<feature type="region of interest" description="Disordered" evidence="1">
    <location>
        <begin position="73"/>
        <end position="263"/>
    </location>
</feature>
<comment type="caution">
    <text evidence="3">The sequence shown here is derived from an EMBL/GenBank/DDBJ whole genome shotgun (WGS) entry which is preliminary data.</text>
</comment>
<feature type="compositionally biased region" description="Low complexity" evidence="1">
    <location>
        <begin position="245"/>
        <end position="257"/>
    </location>
</feature>
<reference evidence="3 4" key="1">
    <citation type="submission" date="2022-10" db="EMBL/GenBank/DDBJ databases">
        <title>Luteolibacter arcticus strain CCTCC AB 2014275, whole genome shotgun sequencing project.</title>
        <authorList>
            <person name="Zhao G."/>
            <person name="Shen L."/>
        </authorList>
    </citation>
    <scope>NUCLEOTIDE SEQUENCE [LARGE SCALE GENOMIC DNA]</scope>
    <source>
        <strain evidence="3 4">CCTCC AB 2014275</strain>
    </source>
</reference>
<feature type="transmembrane region" description="Helical" evidence="2">
    <location>
        <begin position="14"/>
        <end position="38"/>
    </location>
</feature>
<keyword evidence="2" id="KW-0812">Transmembrane</keyword>
<accession>A0ABT3GPM8</accession>
<evidence type="ECO:0008006" key="5">
    <source>
        <dbReference type="Google" id="ProtNLM"/>
    </source>
</evidence>
<dbReference type="Proteomes" id="UP001320876">
    <property type="component" value="Unassembled WGS sequence"/>
</dbReference>
<evidence type="ECO:0000256" key="1">
    <source>
        <dbReference type="SAM" id="MobiDB-lite"/>
    </source>
</evidence>
<feature type="compositionally biased region" description="Basic and acidic residues" evidence="1">
    <location>
        <begin position="152"/>
        <end position="161"/>
    </location>
</feature>
<keyword evidence="2" id="KW-1133">Transmembrane helix</keyword>
<feature type="compositionally biased region" description="Pro residues" evidence="1">
    <location>
        <begin position="75"/>
        <end position="88"/>
    </location>
</feature>
<evidence type="ECO:0000313" key="3">
    <source>
        <dbReference type="EMBL" id="MCW1925486.1"/>
    </source>
</evidence>